<keyword evidence="1" id="KW-0732">Signal</keyword>
<dbReference type="EMBL" id="CP144530">
    <property type="protein sequence ID" value="WWC58788.1"/>
    <property type="molecule type" value="Genomic_DNA"/>
</dbReference>
<feature type="signal peptide" evidence="1">
    <location>
        <begin position="1"/>
        <end position="20"/>
    </location>
</feature>
<accession>A0A1A6AHM6</accession>
<proteinExistence type="predicted"/>
<organism evidence="2">
    <name type="scientific">Kwoniella dejecticola CBS 10117</name>
    <dbReference type="NCBI Taxonomy" id="1296121"/>
    <lineage>
        <taxon>Eukaryota</taxon>
        <taxon>Fungi</taxon>
        <taxon>Dikarya</taxon>
        <taxon>Basidiomycota</taxon>
        <taxon>Agaricomycotina</taxon>
        <taxon>Tremellomycetes</taxon>
        <taxon>Tremellales</taxon>
        <taxon>Cryptococcaceae</taxon>
        <taxon>Kwoniella</taxon>
    </lineage>
</organism>
<reference evidence="2" key="1">
    <citation type="submission" date="2013-07" db="EMBL/GenBank/DDBJ databases">
        <title>The Genome Sequence of Cryptococcus dejecticola CBS10117.</title>
        <authorList>
            <consortium name="The Broad Institute Genome Sequencing Platform"/>
            <person name="Cuomo C."/>
            <person name="Litvintseva A."/>
            <person name="Chen Y."/>
            <person name="Heitman J."/>
            <person name="Sun S."/>
            <person name="Springer D."/>
            <person name="Dromer F."/>
            <person name="Young S.K."/>
            <person name="Zeng Q."/>
            <person name="Gargeya S."/>
            <person name="Fitzgerald M."/>
            <person name="Abouelleil A."/>
            <person name="Alvarado L."/>
            <person name="Berlin A.M."/>
            <person name="Chapman S.B."/>
            <person name="Dewar J."/>
            <person name="Goldberg J."/>
            <person name="Griggs A."/>
            <person name="Gujja S."/>
            <person name="Hansen M."/>
            <person name="Howarth C."/>
            <person name="Imamovic A."/>
            <person name="Larimer J."/>
            <person name="McCowan C."/>
            <person name="Murphy C."/>
            <person name="Pearson M."/>
            <person name="Priest M."/>
            <person name="Roberts A."/>
            <person name="Saif S."/>
            <person name="Shea T."/>
            <person name="Sykes S."/>
            <person name="Wortman J."/>
            <person name="Nusbaum C."/>
            <person name="Birren B."/>
        </authorList>
    </citation>
    <scope>NUCLEOTIDE SEQUENCE [LARGE SCALE GENOMIC DNA]</scope>
    <source>
        <strain evidence="2">CBS 10117</strain>
    </source>
</reference>
<reference evidence="3" key="2">
    <citation type="submission" date="2013-07" db="EMBL/GenBank/DDBJ databases">
        <authorList>
            <consortium name="The Broad Institute Genome Sequencing Platform"/>
            <person name="Cuomo C."/>
            <person name="Litvintseva A."/>
            <person name="Chen Y."/>
            <person name="Heitman J."/>
            <person name="Sun S."/>
            <person name="Springer D."/>
            <person name="Dromer F."/>
            <person name="Young S.K."/>
            <person name="Zeng Q."/>
            <person name="Gargeya S."/>
            <person name="Fitzgerald M."/>
            <person name="Abouelleil A."/>
            <person name="Alvarado L."/>
            <person name="Berlin A.M."/>
            <person name="Chapman S.B."/>
            <person name="Dewar J."/>
            <person name="Goldberg J."/>
            <person name="Griggs A."/>
            <person name="Gujja S."/>
            <person name="Hansen M."/>
            <person name="Howarth C."/>
            <person name="Imamovic A."/>
            <person name="Larimer J."/>
            <person name="McCowan C."/>
            <person name="Murphy C."/>
            <person name="Pearson M."/>
            <person name="Priest M."/>
            <person name="Roberts A."/>
            <person name="Saif S."/>
            <person name="Shea T."/>
            <person name="Sykes S."/>
            <person name="Wortman J."/>
            <person name="Nusbaum C."/>
            <person name="Birren B."/>
        </authorList>
    </citation>
    <scope>NUCLEOTIDE SEQUENCE</scope>
    <source>
        <strain evidence="3">CBS 10117</strain>
    </source>
</reference>
<evidence type="ECO:0000313" key="3">
    <source>
        <dbReference type="EMBL" id="WWC58788.1"/>
    </source>
</evidence>
<evidence type="ECO:0000256" key="1">
    <source>
        <dbReference type="SAM" id="SignalP"/>
    </source>
</evidence>
<dbReference type="AlphaFoldDB" id="A0A1A6AHM6"/>
<evidence type="ECO:0000313" key="2">
    <source>
        <dbReference type="EMBL" id="OBR89513.1"/>
    </source>
</evidence>
<protein>
    <recommendedName>
        <fullName evidence="5">Pectate lyase</fullName>
    </recommendedName>
</protein>
<dbReference type="EMBL" id="KI894027">
    <property type="protein sequence ID" value="OBR89513.1"/>
    <property type="molecule type" value="Genomic_DNA"/>
</dbReference>
<dbReference type="RefSeq" id="XP_018267355.1">
    <property type="nucleotide sequence ID" value="XM_018404701.1"/>
</dbReference>
<reference evidence="3" key="3">
    <citation type="submission" date="2024-02" db="EMBL/GenBank/DDBJ databases">
        <title>Comparative genomics of Cryptococcus and Kwoniella reveals pathogenesis evolution and contrasting modes of karyotype evolution via chromosome fusion or intercentromeric recombination.</title>
        <authorList>
            <person name="Coelho M.A."/>
            <person name="David-Palma M."/>
            <person name="Shea T."/>
            <person name="Bowers K."/>
            <person name="McGinley-Smith S."/>
            <person name="Mohammad A.W."/>
            <person name="Gnirke A."/>
            <person name="Yurkov A.M."/>
            <person name="Nowrousian M."/>
            <person name="Sun S."/>
            <person name="Cuomo C.A."/>
            <person name="Heitman J."/>
        </authorList>
    </citation>
    <scope>NUCLEOTIDE SEQUENCE</scope>
    <source>
        <strain evidence="3">CBS 10117</strain>
    </source>
</reference>
<dbReference type="GeneID" id="28965040"/>
<feature type="chain" id="PRO_5008342418" description="Pectate lyase" evidence="1">
    <location>
        <begin position="21"/>
        <end position="175"/>
    </location>
</feature>
<keyword evidence="4" id="KW-1185">Reference proteome</keyword>
<gene>
    <name evidence="2" type="ORF">I303_01341</name>
    <name evidence="3" type="ORF">I303_101332</name>
</gene>
<dbReference type="KEGG" id="kdj:28965040"/>
<dbReference type="Proteomes" id="UP000078595">
    <property type="component" value="Chromosome 1"/>
</dbReference>
<sequence length="175" mass="18863">MWRIALPLAFLLLFAHMISAVPIVSPTADSNEDIVRTRADSEDTVSDKSAADGGVFAYGDVDVAFYGSIGSGSIEYRVDGRGTKRDVLEKRPSEMSGVPDWDNWDDRETVGEVGNTGRGFITVDAATDDSADLANQTPAFDSFRSIEVDGENEGASTTTEKKGACLTCVKRKSRK</sequence>
<evidence type="ECO:0008006" key="5">
    <source>
        <dbReference type="Google" id="ProtNLM"/>
    </source>
</evidence>
<evidence type="ECO:0000313" key="4">
    <source>
        <dbReference type="Proteomes" id="UP000078595"/>
    </source>
</evidence>
<name>A0A1A6AHM6_9TREE</name>
<dbReference type="VEuPathDB" id="FungiDB:I303_01341"/>